<dbReference type="SUPFAM" id="SSF52440">
    <property type="entry name" value="PreATP-grasp domain"/>
    <property type="match status" value="1"/>
</dbReference>
<dbReference type="InterPro" id="IPR052032">
    <property type="entry name" value="ATP-dep_AA_Ligase"/>
</dbReference>
<dbReference type="Pfam" id="PF02655">
    <property type="entry name" value="ATP-grasp_3"/>
    <property type="match status" value="1"/>
</dbReference>
<accession>A0ABY5S7B3</accession>
<dbReference type="Gene3D" id="3.30.1490.20">
    <property type="entry name" value="ATP-grasp fold, A domain"/>
    <property type="match status" value="1"/>
</dbReference>
<dbReference type="SMART" id="SM01209">
    <property type="entry name" value="GARS_A"/>
    <property type="match status" value="1"/>
</dbReference>
<dbReference type="PANTHER" id="PTHR43585">
    <property type="entry name" value="FUMIPYRROLE BIOSYNTHESIS PROTEIN C"/>
    <property type="match status" value="1"/>
</dbReference>
<evidence type="ECO:0000256" key="1">
    <source>
        <dbReference type="ARBA" id="ARBA00022598"/>
    </source>
</evidence>
<gene>
    <name evidence="6" type="ORF">L1F29_24620</name>
</gene>
<reference evidence="6" key="1">
    <citation type="submission" date="2022-01" db="EMBL/GenBank/DDBJ databases">
        <title>Paenibacillus spongiae sp. nov., isolated from marine sponge.</title>
        <authorList>
            <person name="Li Z."/>
            <person name="Zhang M."/>
        </authorList>
    </citation>
    <scope>NUCLEOTIDE SEQUENCE</scope>
    <source>
        <strain evidence="6">PHS-Z3</strain>
    </source>
</reference>
<evidence type="ECO:0000256" key="2">
    <source>
        <dbReference type="ARBA" id="ARBA00022741"/>
    </source>
</evidence>
<sequence length="393" mass="43631">MKKLMILGAGISQLPLIKTAKRMGLYVIVISRQGNYPGFALADKVYYEDTTNADSIVEIAKLEQIDGICTTGTDVAVKAIGKVADTLGISGISYESAKLSSNKWEMKQAFMEYGVRTAKFLKVNNKEEAHNAFKSLSPPLIFKAADSGASKGIVKVTDAAQIDYAFTQVKKETKLDFFIIEEFVEGTEFGAQAFVYNNQIQFIMPHGDLMFYGDAGVPVGHYVPYHSSDKIEEDIRLQLEQSVRALRLNNCAINADFIIKDNRVYVLEIGGRAGATCLPELVSTFFGFDYYEQIVRAALHMNPDFRIHSAQPCACALIISDQDGEIVSLENGNVPHEDIIQVSFDYEIGDHIRKFRVGTDRIGQIVVKGRSLEGTMKRLEEVEGNITITLRQP</sequence>
<protein>
    <submittedName>
        <fullName evidence="6">ATP-grasp domain-containing protein</fullName>
    </submittedName>
</protein>
<evidence type="ECO:0000256" key="3">
    <source>
        <dbReference type="ARBA" id="ARBA00022840"/>
    </source>
</evidence>
<dbReference type="SUPFAM" id="SSF56059">
    <property type="entry name" value="Glutathione synthetase ATP-binding domain-like"/>
    <property type="match status" value="1"/>
</dbReference>
<dbReference type="InterPro" id="IPR040570">
    <property type="entry name" value="LAL_C2"/>
</dbReference>
<dbReference type="Gene3D" id="3.30.470.20">
    <property type="entry name" value="ATP-grasp fold, B domain"/>
    <property type="match status" value="1"/>
</dbReference>
<dbReference type="InterPro" id="IPR016185">
    <property type="entry name" value="PreATP-grasp_dom_sf"/>
</dbReference>
<keyword evidence="3 4" id="KW-0067">ATP-binding</keyword>
<dbReference type="RefSeq" id="WP_258384696.1">
    <property type="nucleotide sequence ID" value="NZ_CP091430.1"/>
</dbReference>
<evidence type="ECO:0000256" key="4">
    <source>
        <dbReference type="PROSITE-ProRule" id="PRU00409"/>
    </source>
</evidence>
<dbReference type="Gene3D" id="3.40.50.20">
    <property type="match status" value="1"/>
</dbReference>
<organism evidence="6 7">
    <name type="scientific">Paenibacillus spongiae</name>
    <dbReference type="NCBI Taxonomy" id="2909671"/>
    <lineage>
        <taxon>Bacteria</taxon>
        <taxon>Bacillati</taxon>
        <taxon>Bacillota</taxon>
        <taxon>Bacilli</taxon>
        <taxon>Bacillales</taxon>
        <taxon>Paenibacillaceae</taxon>
        <taxon>Paenibacillus</taxon>
    </lineage>
</organism>
<name>A0ABY5S7B3_9BACL</name>
<dbReference type="InterPro" id="IPR003806">
    <property type="entry name" value="ATP-grasp_PylC-type"/>
</dbReference>
<keyword evidence="2 4" id="KW-0547">Nucleotide-binding</keyword>
<feature type="domain" description="ATP-grasp" evidence="5">
    <location>
        <begin position="107"/>
        <end position="299"/>
    </location>
</feature>
<dbReference type="InterPro" id="IPR013815">
    <property type="entry name" value="ATP_grasp_subdomain_1"/>
</dbReference>
<dbReference type="PROSITE" id="PS50975">
    <property type="entry name" value="ATP_GRASP"/>
    <property type="match status" value="1"/>
</dbReference>
<dbReference type="PANTHER" id="PTHR43585:SF2">
    <property type="entry name" value="ATP-GRASP ENZYME FSQD"/>
    <property type="match status" value="1"/>
</dbReference>
<evidence type="ECO:0000313" key="6">
    <source>
        <dbReference type="EMBL" id="UVI28608.1"/>
    </source>
</evidence>
<keyword evidence="7" id="KW-1185">Reference proteome</keyword>
<dbReference type="Pfam" id="PF18603">
    <property type="entry name" value="LAL_C2"/>
    <property type="match status" value="1"/>
</dbReference>
<evidence type="ECO:0000313" key="7">
    <source>
        <dbReference type="Proteomes" id="UP001057877"/>
    </source>
</evidence>
<dbReference type="InterPro" id="IPR011761">
    <property type="entry name" value="ATP-grasp"/>
</dbReference>
<keyword evidence="1" id="KW-0436">Ligase</keyword>
<evidence type="ECO:0000259" key="5">
    <source>
        <dbReference type="PROSITE" id="PS50975"/>
    </source>
</evidence>
<proteinExistence type="predicted"/>
<dbReference type="EMBL" id="CP091430">
    <property type="protein sequence ID" value="UVI28608.1"/>
    <property type="molecule type" value="Genomic_DNA"/>
</dbReference>
<dbReference type="Proteomes" id="UP001057877">
    <property type="component" value="Chromosome"/>
</dbReference>